<dbReference type="Gene3D" id="2.130.10.10">
    <property type="entry name" value="YVTN repeat-like/Quinoprotein amine dehydrogenase"/>
    <property type="match status" value="3"/>
</dbReference>
<dbReference type="SUPFAM" id="SSF50978">
    <property type="entry name" value="WD40 repeat-like"/>
    <property type="match status" value="1"/>
</dbReference>
<keyword evidence="4" id="KW-1133">Transmembrane helix</keyword>
<dbReference type="PRINTS" id="PR00320">
    <property type="entry name" value="GPROTEINBRPT"/>
</dbReference>
<dbReference type="Pfam" id="PF00400">
    <property type="entry name" value="WD40"/>
    <property type="match status" value="3"/>
</dbReference>
<keyword evidence="4" id="KW-0472">Membrane</keyword>
<dbReference type="OrthoDB" id="440879at2"/>
<dbReference type="InterPro" id="IPR019775">
    <property type="entry name" value="WD40_repeat_CS"/>
</dbReference>
<organism evidence="6">
    <name type="scientific">Tolypothrix bouteillei VB521301</name>
    <dbReference type="NCBI Taxonomy" id="1479485"/>
    <lineage>
        <taxon>Bacteria</taxon>
        <taxon>Bacillati</taxon>
        <taxon>Cyanobacteriota</taxon>
        <taxon>Cyanophyceae</taxon>
        <taxon>Nostocales</taxon>
        <taxon>Tolypothrichaceae</taxon>
        <taxon>Tolypothrix</taxon>
    </lineage>
</organism>
<protein>
    <submittedName>
        <fullName evidence="6">Uncharacterized protein</fullName>
    </submittedName>
</protein>
<feature type="repeat" description="WD" evidence="3">
    <location>
        <begin position="379"/>
        <end position="413"/>
    </location>
</feature>
<evidence type="ECO:0000313" key="5">
    <source>
        <dbReference type="EMBL" id="KAF3889251.1"/>
    </source>
</evidence>
<name>A0A0C1N4C6_9CYAN</name>
<evidence type="ECO:0000256" key="1">
    <source>
        <dbReference type="ARBA" id="ARBA00022574"/>
    </source>
</evidence>
<dbReference type="SMART" id="SM00320">
    <property type="entry name" value="WD40"/>
    <property type="match status" value="6"/>
</dbReference>
<comment type="caution">
    <text evidence="6">The sequence shown here is derived from an EMBL/GenBank/DDBJ whole genome shotgun (WGS) entry which is preliminary data.</text>
</comment>
<evidence type="ECO:0000313" key="7">
    <source>
        <dbReference type="Proteomes" id="UP000029738"/>
    </source>
</evidence>
<dbReference type="STRING" id="1479485.DA73_0239980"/>
<sequence>MDNRIINASLSTQSVTFKPGGVPSTFEVTVINGSDRFAAFQMEVIAAGANRSSGSQWYRLSPEVAAAKPPGGSTQFTVEIFDTPLPAFTGTINLTVRIFSPQLREERKLVLRLTIQPGSASTLLILELPVRRFQVYPRNSVDIVARVRNMSPHSVETLLRLDGLSPSWLTNSAERRLLLEPGAQIETTFPCQPPSADRSPSEDYPFTVQAISRDGASTQADGVLEVLPVGFVGFTAEPQQQTIPDGGKWWRLPDRKSNSTSFQLLFKNSSNLRQQVEIQLQGRDWRKVTHTSVPENADLTLGDVTKVLLYISTKRHWIGLPKTLRLEAKALLSDGRLGSTDPTTQSLDVKVLPVIPLWLLLSLLAILAALLALLLMPAPIGHTDIVNSVSFSGDSFSVVSGSDDCTIRIWSVDGDRLNPKGMAASPIAASCDGKKPSARGLLAVIGQAVRTLRFMPKDNDRIAAGLESGEIQFWNVRTREKEYTLRDPNDMTSDRVFALVFTENSLNLFSAHGSGKVRLWKRSGPGTNFESNPQVIDLGKDIKYPIRALALSEDETILATAGDFKRVVLMNPSSPETTLRQLSGSKLVGGDGDYVWNAAFAPGSHILATSDSDGFISIWDLDNCTVNNATPDGQQKFIQQQCQLRDRWRASQISVRGLNFYLDGSKLVSAGDDGKIIIWPLKSDKTLDRAQAANGQLVKQNVVKINTLDLTKDVQGTMVVDGDDRLLVQLHRLPQ</sequence>
<gene>
    <name evidence="6" type="ORF">DA73_0239980</name>
    <name evidence="5" type="ORF">DA73_0400030035</name>
</gene>
<reference evidence="5" key="2">
    <citation type="submission" date="2019-11" db="EMBL/GenBank/DDBJ databases">
        <title>Improved Assembly of Tolypothrix boutellei genome.</title>
        <authorList>
            <person name="Sarangi A.N."/>
            <person name="Mukherjee M."/>
            <person name="Ghosh S."/>
            <person name="Singh D."/>
            <person name="Das A."/>
            <person name="Kant S."/>
            <person name="Prusty A."/>
            <person name="Tripathy S."/>
        </authorList>
    </citation>
    <scope>NUCLEOTIDE SEQUENCE</scope>
    <source>
        <strain evidence="5">VB521301</strain>
    </source>
</reference>
<accession>A0A0C1N4C6</accession>
<dbReference type="InterPro" id="IPR015943">
    <property type="entry name" value="WD40/YVTN_repeat-like_dom_sf"/>
</dbReference>
<feature type="transmembrane region" description="Helical" evidence="4">
    <location>
        <begin position="355"/>
        <end position="375"/>
    </location>
</feature>
<dbReference type="InterPro" id="IPR036322">
    <property type="entry name" value="WD40_repeat_dom_sf"/>
</dbReference>
<dbReference type="InterPro" id="IPR020472">
    <property type="entry name" value="WD40_PAC1"/>
</dbReference>
<dbReference type="Proteomes" id="UP000029738">
    <property type="component" value="Unassembled WGS sequence"/>
</dbReference>
<feature type="repeat" description="WD" evidence="3">
    <location>
        <begin position="648"/>
        <end position="689"/>
    </location>
</feature>
<proteinExistence type="predicted"/>
<dbReference type="PROSITE" id="PS50082">
    <property type="entry name" value="WD_REPEATS_2"/>
    <property type="match status" value="3"/>
</dbReference>
<evidence type="ECO:0000313" key="6">
    <source>
        <dbReference type="EMBL" id="KIE07296.1"/>
    </source>
</evidence>
<dbReference type="InterPro" id="IPR001680">
    <property type="entry name" value="WD40_rpt"/>
</dbReference>
<evidence type="ECO:0000256" key="2">
    <source>
        <dbReference type="ARBA" id="ARBA00022737"/>
    </source>
</evidence>
<dbReference type="PROSITE" id="PS00678">
    <property type="entry name" value="WD_REPEATS_1"/>
    <property type="match status" value="1"/>
</dbReference>
<evidence type="ECO:0000256" key="3">
    <source>
        <dbReference type="PROSITE-ProRule" id="PRU00221"/>
    </source>
</evidence>
<keyword evidence="2" id="KW-0677">Repeat</keyword>
<dbReference type="EMBL" id="JHEG02000059">
    <property type="protein sequence ID" value="KIE07296.1"/>
    <property type="molecule type" value="Genomic_DNA"/>
</dbReference>
<dbReference type="PROSITE" id="PS50294">
    <property type="entry name" value="WD_REPEATS_REGION"/>
    <property type="match status" value="2"/>
</dbReference>
<keyword evidence="1 3" id="KW-0853">WD repeat</keyword>
<dbReference type="EMBL" id="JHEG04000001">
    <property type="protein sequence ID" value="KAF3889251.1"/>
    <property type="molecule type" value="Genomic_DNA"/>
</dbReference>
<keyword evidence="4" id="KW-0812">Transmembrane</keyword>
<reference evidence="6" key="1">
    <citation type="journal article" date="2015" name="Genome Announc.">
        <title>Draft Genome Sequence of Tolypothrix boutellei Strain VB521301.</title>
        <authorList>
            <person name="Chandrababunaidu M.M."/>
            <person name="Singh D."/>
            <person name="Sen D."/>
            <person name="Bhan S."/>
            <person name="Das S."/>
            <person name="Gupta A."/>
            <person name="Adhikary S.P."/>
            <person name="Tripathy S."/>
        </authorList>
    </citation>
    <scope>NUCLEOTIDE SEQUENCE</scope>
    <source>
        <strain evidence="6">VB521301</strain>
    </source>
</reference>
<dbReference type="AlphaFoldDB" id="A0A0C1N4C6"/>
<keyword evidence="7" id="KW-1185">Reference proteome</keyword>
<dbReference type="PANTHER" id="PTHR22847:SF637">
    <property type="entry name" value="WD REPEAT DOMAIN 5B"/>
    <property type="match status" value="1"/>
</dbReference>
<feature type="repeat" description="WD" evidence="3">
    <location>
        <begin position="588"/>
        <end position="623"/>
    </location>
</feature>
<dbReference type="RefSeq" id="WP_038103116.1">
    <property type="nucleotide sequence ID" value="NZ_JHEG04000001.1"/>
</dbReference>
<evidence type="ECO:0000256" key="4">
    <source>
        <dbReference type="SAM" id="Phobius"/>
    </source>
</evidence>
<dbReference type="PANTHER" id="PTHR22847">
    <property type="entry name" value="WD40 REPEAT PROTEIN"/>
    <property type="match status" value="1"/>
</dbReference>